<name>A0A9W5YCL0_9FIRM</name>
<evidence type="ECO:0000256" key="2">
    <source>
        <dbReference type="ARBA" id="ARBA00023015"/>
    </source>
</evidence>
<keyword evidence="2" id="KW-0805">Transcription regulation</keyword>
<dbReference type="RefSeq" id="WP_281818729.1">
    <property type="nucleotide sequence ID" value="NZ_BRLB01000019.1"/>
</dbReference>
<dbReference type="Proteomes" id="UP001144256">
    <property type="component" value="Unassembled WGS sequence"/>
</dbReference>
<evidence type="ECO:0000256" key="1">
    <source>
        <dbReference type="ARBA" id="ARBA00018672"/>
    </source>
</evidence>
<evidence type="ECO:0000256" key="7">
    <source>
        <dbReference type="PROSITE-ProRule" id="PRU01091"/>
    </source>
</evidence>
<feature type="domain" description="Response regulatory" evidence="8">
    <location>
        <begin position="3"/>
        <end position="115"/>
    </location>
</feature>
<evidence type="ECO:0000259" key="9">
    <source>
        <dbReference type="PROSITE" id="PS51755"/>
    </source>
</evidence>
<keyword evidence="6" id="KW-0597">Phosphoprotein</keyword>
<dbReference type="GO" id="GO:0000156">
    <property type="term" value="F:phosphorelay response regulator activity"/>
    <property type="evidence" value="ECO:0007669"/>
    <property type="project" value="TreeGrafter"/>
</dbReference>
<organism evidence="10 11">
    <name type="scientific">Vallitalea longa</name>
    <dbReference type="NCBI Taxonomy" id="2936439"/>
    <lineage>
        <taxon>Bacteria</taxon>
        <taxon>Bacillati</taxon>
        <taxon>Bacillota</taxon>
        <taxon>Clostridia</taxon>
        <taxon>Lachnospirales</taxon>
        <taxon>Vallitaleaceae</taxon>
        <taxon>Vallitalea</taxon>
    </lineage>
</organism>
<dbReference type="InterPro" id="IPR001867">
    <property type="entry name" value="OmpR/PhoB-type_DNA-bd"/>
</dbReference>
<dbReference type="InterPro" id="IPR001789">
    <property type="entry name" value="Sig_transdc_resp-reg_receiver"/>
</dbReference>
<evidence type="ECO:0000256" key="3">
    <source>
        <dbReference type="ARBA" id="ARBA00023125"/>
    </source>
</evidence>
<dbReference type="CDD" id="cd00383">
    <property type="entry name" value="trans_reg_C"/>
    <property type="match status" value="1"/>
</dbReference>
<evidence type="ECO:0000313" key="10">
    <source>
        <dbReference type="EMBL" id="GKX31570.1"/>
    </source>
</evidence>
<dbReference type="InterPro" id="IPR039420">
    <property type="entry name" value="WalR-like"/>
</dbReference>
<dbReference type="GO" id="GO:0005829">
    <property type="term" value="C:cytosol"/>
    <property type="evidence" value="ECO:0007669"/>
    <property type="project" value="TreeGrafter"/>
</dbReference>
<comment type="function">
    <text evidence="5">May play the central regulatory role in sporulation. It may be an element of the effector pathway responsible for the activation of sporulation genes in response to nutritional stress. Spo0A may act in concert with spo0H (a sigma factor) to control the expression of some genes that are critical to the sporulation process.</text>
</comment>
<dbReference type="Pfam" id="PF00072">
    <property type="entry name" value="Response_reg"/>
    <property type="match status" value="1"/>
</dbReference>
<dbReference type="SUPFAM" id="SSF52172">
    <property type="entry name" value="CheY-like"/>
    <property type="match status" value="1"/>
</dbReference>
<dbReference type="InterPro" id="IPR016032">
    <property type="entry name" value="Sig_transdc_resp-reg_C-effctor"/>
</dbReference>
<dbReference type="AlphaFoldDB" id="A0A9W5YCL0"/>
<dbReference type="PROSITE" id="PS51755">
    <property type="entry name" value="OMPR_PHOB"/>
    <property type="match status" value="1"/>
</dbReference>
<dbReference type="Gene3D" id="3.40.50.2300">
    <property type="match status" value="1"/>
</dbReference>
<dbReference type="Pfam" id="PF00486">
    <property type="entry name" value="Trans_reg_C"/>
    <property type="match status" value="1"/>
</dbReference>
<dbReference type="SUPFAM" id="SSF46894">
    <property type="entry name" value="C-terminal effector domain of the bipartite response regulators"/>
    <property type="match status" value="1"/>
</dbReference>
<feature type="modified residue" description="4-aspartylphosphate" evidence="6">
    <location>
        <position position="51"/>
    </location>
</feature>
<keyword evidence="4" id="KW-0804">Transcription</keyword>
<evidence type="ECO:0000256" key="6">
    <source>
        <dbReference type="PROSITE-ProRule" id="PRU00169"/>
    </source>
</evidence>
<accession>A0A9W5YCL0</accession>
<proteinExistence type="predicted"/>
<dbReference type="SMART" id="SM00448">
    <property type="entry name" value="REC"/>
    <property type="match status" value="1"/>
</dbReference>
<feature type="DNA-binding region" description="OmpR/PhoB-type" evidence="7">
    <location>
        <begin position="123"/>
        <end position="219"/>
    </location>
</feature>
<keyword evidence="11" id="KW-1185">Reference proteome</keyword>
<dbReference type="Gene3D" id="6.10.250.690">
    <property type="match status" value="1"/>
</dbReference>
<evidence type="ECO:0000259" key="8">
    <source>
        <dbReference type="PROSITE" id="PS50110"/>
    </source>
</evidence>
<dbReference type="PANTHER" id="PTHR48111">
    <property type="entry name" value="REGULATOR OF RPOS"/>
    <property type="match status" value="1"/>
</dbReference>
<dbReference type="GO" id="GO:0006355">
    <property type="term" value="P:regulation of DNA-templated transcription"/>
    <property type="evidence" value="ECO:0007669"/>
    <property type="project" value="InterPro"/>
</dbReference>
<reference evidence="10" key="1">
    <citation type="submission" date="2022-06" db="EMBL/GenBank/DDBJ databases">
        <title>Vallitalea longa sp. nov., an anaerobic bacterium isolated from marine sediment.</title>
        <authorList>
            <person name="Hirano S."/>
            <person name="Terahara T."/>
            <person name="Mori K."/>
            <person name="Hamada M."/>
            <person name="Matsumoto R."/>
            <person name="Kobayashi T."/>
        </authorList>
    </citation>
    <scope>NUCLEOTIDE SEQUENCE</scope>
    <source>
        <strain evidence="10">SH18-1</strain>
    </source>
</reference>
<dbReference type="InterPro" id="IPR036388">
    <property type="entry name" value="WH-like_DNA-bd_sf"/>
</dbReference>
<keyword evidence="3 7" id="KW-0238">DNA-binding</keyword>
<dbReference type="PANTHER" id="PTHR48111:SF2">
    <property type="entry name" value="RESPONSE REGULATOR SAER"/>
    <property type="match status" value="1"/>
</dbReference>
<dbReference type="GO" id="GO:0000976">
    <property type="term" value="F:transcription cis-regulatory region binding"/>
    <property type="evidence" value="ECO:0007669"/>
    <property type="project" value="TreeGrafter"/>
</dbReference>
<protein>
    <recommendedName>
        <fullName evidence="1">Stage 0 sporulation protein A homolog</fullName>
    </recommendedName>
</protein>
<evidence type="ECO:0000313" key="11">
    <source>
        <dbReference type="Proteomes" id="UP001144256"/>
    </source>
</evidence>
<gene>
    <name evidence="10" type="ORF">SH1V18_40500</name>
</gene>
<evidence type="ECO:0000256" key="4">
    <source>
        <dbReference type="ARBA" id="ARBA00023163"/>
    </source>
</evidence>
<dbReference type="PROSITE" id="PS50110">
    <property type="entry name" value="RESPONSE_REGULATORY"/>
    <property type="match status" value="1"/>
</dbReference>
<feature type="domain" description="OmpR/PhoB-type" evidence="9">
    <location>
        <begin position="123"/>
        <end position="219"/>
    </location>
</feature>
<dbReference type="InterPro" id="IPR011006">
    <property type="entry name" value="CheY-like_superfamily"/>
</dbReference>
<sequence length="219" mass="24831">MASILAIDDEKAVLTLIKNILQMDHHIVTALSDPEKIFDLQLGNFDLILLDVMMPNVDGFTLCGQIRDKVDCPIIFLTAKTMENDIMVGLSEGADDYILKPFGAGELQARINAHLRREKRQHRNVLCVGNIHFNLSGKEISIHNETIPFTKAEYEICELLAKNRGQIFSKEEIYESVFGYDGESDSCTIVVHIKNIRAKFSKFQVLPIETIWGIGYKWC</sequence>
<dbReference type="SMART" id="SM00862">
    <property type="entry name" value="Trans_reg_C"/>
    <property type="match status" value="1"/>
</dbReference>
<dbReference type="CDD" id="cd17574">
    <property type="entry name" value="REC_OmpR"/>
    <property type="match status" value="1"/>
</dbReference>
<dbReference type="GO" id="GO:0032993">
    <property type="term" value="C:protein-DNA complex"/>
    <property type="evidence" value="ECO:0007669"/>
    <property type="project" value="TreeGrafter"/>
</dbReference>
<comment type="caution">
    <text evidence="10">The sequence shown here is derived from an EMBL/GenBank/DDBJ whole genome shotgun (WGS) entry which is preliminary data.</text>
</comment>
<dbReference type="Gene3D" id="1.10.10.10">
    <property type="entry name" value="Winged helix-like DNA-binding domain superfamily/Winged helix DNA-binding domain"/>
    <property type="match status" value="1"/>
</dbReference>
<evidence type="ECO:0000256" key="5">
    <source>
        <dbReference type="ARBA" id="ARBA00024867"/>
    </source>
</evidence>
<dbReference type="EMBL" id="BRLB01000019">
    <property type="protein sequence ID" value="GKX31570.1"/>
    <property type="molecule type" value="Genomic_DNA"/>
</dbReference>